<feature type="transmembrane region" description="Helical" evidence="5">
    <location>
        <begin position="241"/>
        <end position="263"/>
    </location>
</feature>
<organism evidence="7 8">
    <name type="scientific">Leptothrix cholodnii (strain ATCC 51168 / LMG 8142 / SP-6)</name>
    <name type="common">Leptothrix discophora (strain SP-6)</name>
    <dbReference type="NCBI Taxonomy" id="395495"/>
    <lineage>
        <taxon>Bacteria</taxon>
        <taxon>Pseudomonadati</taxon>
        <taxon>Pseudomonadota</taxon>
        <taxon>Betaproteobacteria</taxon>
        <taxon>Burkholderiales</taxon>
        <taxon>Sphaerotilaceae</taxon>
        <taxon>Leptothrix</taxon>
    </lineage>
</organism>
<dbReference type="KEGG" id="lch:Lcho_2147"/>
<feature type="transmembrane region" description="Helical" evidence="5">
    <location>
        <begin position="314"/>
        <end position="333"/>
    </location>
</feature>
<dbReference type="OrthoDB" id="9794225at2"/>
<feature type="transmembrane region" description="Helical" evidence="5">
    <location>
        <begin position="72"/>
        <end position="95"/>
    </location>
</feature>
<dbReference type="GO" id="GO:0006874">
    <property type="term" value="P:intracellular calcium ion homeostasis"/>
    <property type="evidence" value="ECO:0007669"/>
    <property type="project" value="TreeGrafter"/>
</dbReference>
<feature type="domain" description="Sodium/calcium exchanger membrane region" evidence="6">
    <location>
        <begin position="8"/>
        <end position="151"/>
    </location>
</feature>
<evidence type="ECO:0000313" key="7">
    <source>
        <dbReference type="EMBL" id="ACB34413.1"/>
    </source>
</evidence>
<feature type="transmembrane region" description="Helical" evidence="5">
    <location>
        <begin position="6"/>
        <end position="22"/>
    </location>
</feature>
<dbReference type="PANTHER" id="PTHR10846">
    <property type="entry name" value="SODIUM/POTASSIUM/CALCIUM EXCHANGER"/>
    <property type="match status" value="1"/>
</dbReference>
<reference evidence="7 8" key="1">
    <citation type="submission" date="2008-03" db="EMBL/GenBank/DDBJ databases">
        <title>Complete sequence of Leptothrix cholodnii SP-6.</title>
        <authorList>
            <consortium name="US DOE Joint Genome Institute"/>
            <person name="Copeland A."/>
            <person name="Lucas S."/>
            <person name="Lapidus A."/>
            <person name="Glavina del Rio T."/>
            <person name="Dalin E."/>
            <person name="Tice H."/>
            <person name="Bruce D."/>
            <person name="Goodwin L."/>
            <person name="Pitluck S."/>
            <person name="Chertkov O."/>
            <person name="Brettin T."/>
            <person name="Detter J.C."/>
            <person name="Han C."/>
            <person name="Kuske C.R."/>
            <person name="Schmutz J."/>
            <person name="Larimer F."/>
            <person name="Land M."/>
            <person name="Hauser L."/>
            <person name="Kyrpides N."/>
            <person name="Lykidis A."/>
            <person name="Emerson D."/>
            <person name="Richardson P."/>
        </authorList>
    </citation>
    <scope>NUCLEOTIDE SEQUENCE [LARGE SCALE GENOMIC DNA]</scope>
    <source>
        <strain evidence="8">ATCC 51168 / LMG 8142 / SP-6</strain>
    </source>
</reference>
<evidence type="ECO:0000256" key="2">
    <source>
        <dbReference type="ARBA" id="ARBA00022692"/>
    </source>
</evidence>
<dbReference type="GO" id="GO:0005886">
    <property type="term" value="C:plasma membrane"/>
    <property type="evidence" value="ECO:0007669"/>
    <property type="project" value="TreeGrafter"/>
</dbReference>
<comment type="subcellular location">
    <subcellularLocation>
        <location evidence="1">Membrane</location>
        <topology evidence="1">Multi-pass membrane protein</topology>
    </subcellularLocation>
</comment>
<dbReference type="RefSeq" id="WP_012347173.1">
    <property type="nucleotide sequence ID" value="NC_010524.1"/>
</dbReference>
<keyword evidence="4 5" id="KW-0472">Membrane</keyword>
<dbReference type="PANTHER" id="PTHR10846:SF8">
    <property type="entry name" value="INNER MEMBRANE PROTEIN YRBG"/>
    <property type="match status" value="1"/>
</dbReference>
<feature type="transmembrane region" description="Helical" evidence="5">
    <location>
        <begin position="283"/>
        <end position="302"/>
    </location>
</feature>
<evidence type="ECO:0000313" key="8">
    <source>
        <dbReference type="Proteomes" id="UP000001693"/>
    </source>
</evidence>
<feature type="transmembrane region" description="Helical" evidence="5">
    <location>
        <begin position="140"/>
        <end position="161"/>
    </location>
</feature>
<feature type="domain" description="Sodium/calcium exchanger membrane region" evidence="6">
    <location>
        <begin position="193"/>
        <end position="331"/>
    </location>
</feature>
<dbReference type="Gene3D" id="1.20.1420.30">
    <property type="entry name" value="NCX, central ion-binding region"/>
    <property type="match status" value="1"/>
</dbReference>
<dbReference type="STRING" id="395495.Lcho_2147"/>
<dbReference type="AlphaFoldDB" id="B1Y2S1"/>
<keyword evidence="2 5" id="KW-0812">Transmembrane</keyword>
<dbReference type="HOGENOM" id="CLU_007948_2_1_4"/>
<evidence type="ECO:0000256" key="5">
    <source>
        <dbReference type="SAM" id="Phobius"/>
    </source>
</evidence>
<sequence length="335" mass="35122">MHPALSIWIQFSLCAAVIGVAGSRLSRYGDAIASHTGLSRNWIGLVLVATVTSLPELVTGLSAVTVADAPDIAVGDALGSCVFNLAILALVDVFYRHGAIYATASATHAMSAGLGVILLSAVSLALVLSQQGSMPALGHFSLASVLIVAIYLIGMRALYLTEQRRGNSAPVETPTAMTLKTALMGYGIASAVIVGMGIWLPLIGVELAHLMGWSNSFVGTLFVALATSVPELATTWGAVRIGAIDMAFGNLLGSNLFDVLILAVDDFAYLSGPLYQHLSPLHIVSALTACMMNGAVIVALVYRPVSRVWRSASWASLVLLALYLFNAVVQYLHGR</sequence>
<evidence type="ECO:0000256" key="3">
    <source>
        <dbReference type="ARBA" id="ARBA00022989"/>
    </source>
</evidence>
<dbReference type="Pfam" id="PF01699">
    <property type="entry name" value="Na_Ca_ex"/>
    <property type="match status" value="2"/>
</dbReference>
<dbReference type="EMBL" id="CP001013">
    <property type="protein sequence ID" value="ACB34413.1"/>
    <property type="molecule type" value="Genomic_DNA"/>
</dbReference>
<protein>
    <submittedName>
        <fullName evidence="7">Sodium/calcium exchanger membrane region</fullName>
    </submittedName>
</protein>
<feature type="transmembrane region" description="Helical" evidence="5">
    <location>
        <begin position="210"/>
        <end position="229"/>
    </location>
</feature>
<feature type="transmembrane region" description="Helical" evidence="5">
    <location>
        <begin position="42"/>
        <end position="66"/>
    </location>
</feature>
<dbReference type="eggNOG" id="COG0530">
    <property type="taxonomic scope" value="Bacteria"/>
</dbReference>
<feature type="transmembrane region" description="Helical" evidence="5">
    <location>
        <begin position="182"/>
        <end position="204"/>
    </location>
</feature>
<keyword evidence="3 5" id="KW-1133">Transmembrane helix</keyword>
<dbReference type="InterPro" id="IPR004837">
    <property type="entry name" value="NaCa_Exmemb"/>
</dbReference>
<dbReference type="InterPro" id="IPR004481">
    <property type="entry name" value="K/Na/Ca-exchanger"/>
</dbReference>
<name>B1Y2S1_LEPCP</name>
<evidence type="ECO:0000256" key="4">
    <source>
        <dbReference type="ARBA" id="ARBA00023136"/>
    </source>
</evidence>
<accession>B1Y2S1</accession>
<feature type="transmembrane region" description="Helical" evidence="5">
    <location>
        <begin position="107"/>
        <end position="128"/>
    </location>
</feature>
<evidence type="ECO:0000256" key="1">
    <source>
        <dbReference type="ARBA" id="ARBA00004141"/>
    </source>
</evidence>
<dbReference type="GO" id="GO:0008273">
    <property type="term" value="F:calcium, potassium:sodium antiporter activity"/>
    <property type="evidence" value="ECO:0007669"/>
    <property type="project" value="TreeGrafter"/>
</dbReference>
<proteinExistence type="predicted"/>
<keyword evidence="8" id="KW-1185">Reference proteome</keyword>
<evidence type="ECO:0000259" key="6">
    <source>
        <dbReference type="Pfam" id="PF01699"/>
    </source>
</evidence>
<gene>
    <name evidence="7" type="ordered locus">Lcho_2147</name>
</gene>
<dbReference type="InterPro" id="IPR044880">
    <property type="entry name" value="NCX_ion-bd_dom_sf"/>
</dbReference>
<dbReference type="GO" id="GO:0005262">
    <property type="term" value="F:calcium channel activity"/>
    <property type="evidence" value="ECO:0007669"/>
    <property type="project" value="TreeGrafter"/>
</dbReference>
<dbReference type="Proteomes" id="UP000001693">
    <property type="component" value="Chromosome"/>
</dbReference>